<dbReference type="Pfam" id="PF01541">
    <property type="entry name" value="GIY-YIG"/>
    <property type="match status" value="1"/>
</dbReference>
<evidence type="ECO:0000256" key="1">
    <source>
        <dbReference type="ARBA" id="ARBA00007435"/>
    </source>
</evidence>
<evidence type="ECO:0000259" key="2">
    <source>
        <dbReference type="PROSITE" id="PS50164"/>
    </source>
</evidence>
<dbReference type="InterPro" id="IPR000305">
    <property type="entry name" value="GIY-YIG_endonuc"/>
</dbReference>
<dbReference type="PANTHER" id="PTHR34477">
    <property type="entry name" value="UPF0213 PROTEIN YHBQ"/>
    <property type="match status" value="1"/>
</dbReference>
<name>A0A345JQL7_9GAMM</name>
<gene>
    <name evidence="3" type="ORF">CGC43_02970</name>
</gene>
<dbReference type="EMBL" id="CP022375">
    <property type="protein sequence ID" value="AXH29613.1"/>
    <property type="molecule type" value="Genomic_DNA"/>
</dbReference>
<dbReference type="AlphaFoldDB" id="A0A345JQL7"/>
<proteinExistence type="inferred from homology"/>
<dbReference type="InterPro" id="IPR050190">
    <property type="entry name" value="UPF0213_domain"/>
</dbReference>
<dbReference type="SUPFAM" id="SSF82771">
    <property type="entry name" value="GIY-YIG endonuclease"/>
    <property type="match status" value="1"/>
</dbReference>
<keyword evidence="4" id="KW-1185">Reference proteome</keyword>
<dbReference type="Gene3D" id="3.40.1440.10">
    <property type="entry name" value="GIY-YIG endonuclease"/>
    <property type="match status" value="1"/>
</dbReference>
<dbReference type="KEGG" id="foo:CGC45_02955"/>
<feature type="domain" description="GIY-YIG" evidence="2">
    <location>
        <begin position="1"/>
        <end position="72"/>
    </location>
</feature>
<protein>
    <submittedName>
        <fullName evidence="3">GIY-YIG nuclease family protein</fullName>
    </submittedName>
</protein>
<dbReference type="OrthoDB" id="9797095at2"/>
<dbReference type="PROSITE" id="PS50164">
    <property type="entry name" value="GIY_YIG"/>
    <property type="match status" value="1"/>
</dbReference>
<dbReference type="RefSeq" id="WP_071628895.1">
    <property type="nucleotide sequence ID" value="NZ_CP022376.1"/>
</dbReference>
<dbReference type="Proteomes" id="UP000253862">
    <property type="component" value="Chromosome"/>
</dbReference>
<dbReference type="InterPro" id="IPR035901">
    <property type="entry name" value="GIY-YIG_endonuc_sf"/>
</dbReference>
<organism evidence="3 4">
    <name type="scientific">Francisella opportunistica</name>
    <dbReference type="NCBI Taxonomy" id="2016517"/>
    <lineage>
        <taxon>Bacteria</taxon>
        <taxon>Pseudomonadati</taxon>
        <taxon>Pseudomonadota</taxon>
        <taxon>Gammaproteobacteria</taxon>
        <taxon>Thiotrichales</taxon>
        <taxon>Francisellaceae</taxon>
        <taxon>Francisella</taxon>
    </lineage>
</organism>
<comment type="similarity">
    <text evidence="1">Belongs to the UPF0213 family.</text>
</comment>
<reference evidence="3 4" key="1">
    <citation type="submission" date="2017-07" db="EMBL/GenBank/DDBJ databases">
        <title>Complete genome sequences and comparative analysis of the novel pathogen Francisella opportunistica.</title>
        <authorList>
            <person name="Dietrich E.A."/>
            <person name="Kingry L.C."/>
            <person name="Petersen J.M."/>
        </authorList>
    </citation>
    <scope>NUCLEOTIDE SEQUENCE [LARGE SCALE GENOMIC DNA]</scope>
    <source>
        <strain evidence="3 4">14-2155</strain>
    </source>
</reference>
<dbReference type="CDD" id="cd10456">
    <property type="entry name" value="GIY-YIG_UPF0213"/>
    <property type="match status" value="1"/>
</dbReference>
<evidence type="ECO:0000313" key="4">
    <source>
        <dbReference type="Proteomes" id="UP000253862"/>
    </source>
</evidence>
<dbReference type="PANTHER" id="PTHR34477:SF1">
    <property type="entry name" value="UPF0213 PROTEIN YHBQ"/>
    <property type="match status" value="1"/>
</dbReference>
<evidence type="ECO:0000313" key="3">
    <source>
        <dbReference type="EMBL" id="AXH29613.1"/>
    </source>
</evidence>
<accession>A0A345JQL7</accession>
<sequence>MYILKGSDNSYYTGSTNNLEYRLYQHMNGEGAKHTAKRLPVELVYFEEYSRIDEAFGREKQIQKWSRAKKEALINEFPENLQALAECMNETHCKNKD</sequence>